<keyword evidence="8" id="KW-1185">Reference proteome</keyword>
<dbReference type="HAMAP" id="MF_00114">
    <property type="entry name" value="DeoC_type1"/>
    <property type="match status" value="1"/>
</dbReference>
<dbReference type="EC" id="4.1.2.4" evidence="6"/>
<comment type="subcellular location">
    <subcellularLocation>
        <location evidence="6">Cytoplasm</location>
    </subcellularLocation>
</comment>
<keyword evidence="3 6" id="KW-0456">Lyase</keyword>
<dbReference type="GO" id="GO:0004139">
    <property type="term" value="F:deoxyribose-phosphate aldolase activity"/>
    <property type="evidence" value="ECO:0007669"/>
    <property type="project" value="UniProtKB-EC"/>
</dbReference>
<feature type="active site" description="Proton donor/acceptor" evidence="6">
    <location>
        <position position="93"/>
    </location>
</feature>
<organism evidence="7 8">
    <name type="scientific">Mangrovivirga halotolerans</name>
    <dbReference type="NCBI Taxonomy" id="2993936"/>
    <lineage>
        <taxon>Bacteria</taxon>
        <taxon>Pseudomonadati</taxon>
        <taxon>Bacteroidota</taxon>
        <taxon>Cytophagia</taxon>
        <taxon>Cytophagales</taxon>
        <taxon>Mangrovivirgaceae</taxon>
        <taxon>Mangrovivirga</taxon>
    </lineage>
</organism>
<sequence>MMNDIKINRYIEHTKLSPTFTDNDVYSLVEEAAENEFLGICLPPFWVKKAKREIGDQDIQLVSVAGFPLGYNMTETKIEEMKKMIDDGVDEIDMVFNVSSFKAGMIWPKIEVAKCASLAHDNFKILKVIIETAYLNEDEIRTISKICADAGVDFVKTSTGFAPSGAQTSDIITMRDCLPSNVGIKASGGISSYDEALKMIKAGADRIGTSKGIKIMEEFKKATKA</sequence>
<feature type="active site" description="Proton donor/acceptor" evidence="6">
    <location>
        <position position="185"/>
    </location>
</feature>
<comment type="caution">
    <text evidence="7">The sequence shown here is derived from an EMBL/GenBank/DDBJ whole genome shotgun (WGS) entry which is preliminary data.</text>
</comment>
<keyword evidence="4 6" id="KW-0704">Schiff base</keyword>
<evidence type="ECO:0000313" key="7">
    <source>
        <dbReference type="EMBL" id="MCX2744480.1"/>
    </source>
</evidence>
<keyword evidence="2 6" id="KW-0963">Cytoplasm</keyword>
<comment type="similarity">
    <text evidence="1 6">Belongs to the DeoC/FbaB aldolase family. DeoC type 1 subfamily.</text>
</comment>
<evidence type="ECO:0000256" key="5">
    <source>
        <dbReference type="ARBA" id="ARBA00048791"/>
    </source>
</evidence>
<dbReference type="InterPro" id="IPR013785">
    <property type="entry name" value="Aldolase_TIM"/>
</dbReference>
<dbReference type="SMART" id="SM01133">
    <property type="entry name" value="DeoC"/>
    <property type="match status" value="1"/>
</dbReference>
<reference evidence="7 8" key="1">
    <citation type="submission" date="2022-11" db="EMBL/GenBank/DDBJ databases">
        <title>The characterization of three novel Bacteroidetes species and genomic analysis of their roles in tidal elemental geochemical cycles.</title>
        <authorList>
            <person name="Ma K."/>
        </authorList>
    </citation>
    <scope>NUCLEOTIDE SEQUENCE [LARGE SCALE GENOMIC DNA]</scope>
    <source>
        <strain evidence="7 8">M17</strain>
    </source>
</reference>
<dbReference type="Pfam" id="PF01791">
    <property type="entry name" value="DeoC"/>
    <property type="match status" value="1"/>
</dbReference>
<evidence type="ECO:0000256" key="4">
    <source>
        <dbReference type="ARBA" id="ARBA00023270"/>
    </source>
</evidence>
<comment type="pathway">
    <text evidence="6">Carbohydrate degradation; 2-deoxy-D-ribose 1-phosphate degradation; D-glyceraldehyde 3-phosphate and acetaldehyde from 2-deoxy-alpha-D-ribose 1-phosphate: step 2/2.</text>
</comment>
<gene>
    <name evidence="6 7" type="primary">deoC</name>
    <name evidence="7" type="ORF">OO013_11425</name>
</gene>
<dbReference type="CDD" id="cd00959">
    <property type="entry name" value="DeoC"/>
    <property type="match status" value="1"/>
</dbReference>
<proteinExistence type="inferred from homology"/>
<feature type="active site" description="Schiff-base intermediate with acetaldehyde" evidence="6">
    <location>
        <position position="156"/>
    </location>
</feature>
<dbReference type="Proteomes" id="UP001209885">
    <property type="component" value="Unassembled WGS sequence"/>
</dbReference>
<dbReference type="PIRSF" id="PIRSF001357">
    <property type="entry name" value="DeoC"/>
    <property type="match status" value="1"/>
</dbReference>
<evidence type="ECO:0000256" key="1">
    <source>
        <dbReference type="ARBA" id="ARBA00010936"/>
    </source>
</evidence>
<dbReference type="PANTHER" id="PTHR10889">
    <property type="entry name" value="DEOXYRIBOSE-PHOSPHATE ALDOLASE"/>
    <property type="match status" value="1"/>
</dbReference>
<dbReference type="Gene3D" id="3.20.20.70">
    <property type="entry name" value="Aldolase class I"/>
    <property type="match status" value="1"/>
</dbReference>
<name>A0ABT3RS73_9BACT</name>
<evidence type="ECO:0000256" key="2">
    <source>
        <dbReference type="ARBA" id="ARBA00022490"/>
    </source>
</evidence>
<dbReference type="PANTHER" id="PTHR10889:SF1">
    <property type="entry name" value="DEOXYRIBOSE-PHOSPHATE ALDOLASE"/>
    <property type="match status" value="1"/>
</dbReference>
<evidence type="ECO:0000256" key="3">
    <source>
        <dbReference type="ARBA" id="ARBA00023239"/>
    </source>
</evidence>
<evidence type="ECO:0000256" key="6">
    <source>
        <dbReference type="HAMAP-Rule" id="MF_00114"/>
    </source>
</evidence>
<protein>
    <recommendedName>
        <fullName evidence="6">Deoxyribose-phosphate aldolase</fullName>
        <shortName evidence="6">DERA</shortName>
        <ecNumber evidence="6">4.1.2.4</ecNumber>
    </recommendedName>
    <alternativeName>
        <fullName evidence="6">2-deoxy-D-ribose 5-phosphate aldolase</fullName>
    </alternativeName>
    <alternativeName>
        <fullName evidence="6">Phosphodeoxyriboaldolase</fullName>
        <shortName evidence="6">Deoxyriboaldolase</shortName>
    </alternativeName>
</protein>
<comment type="function">
    <text evidence="6">Catalyzes a reversible aldol reaction between acetaldehyde and D-glyceraldehyde 3-phosphate to generate 2-deoxy-D-ribose 5-phosphate.</text>
</comment>
<dbReference type="NCBIfam" id="TIGR00126">
    <property type="entry name" value="deoC"/>
    <property type="match status" value="1"/>
</dbReference>
<accession>A0ABT3RS73</accession>
<dbReference type="SUPFAM" id="SSF51569">
    <property type="entry name" value="Aldolase"/>
    <property type="match status" value="1"/>
</dbReference>
<comment type="catalytic activity">
    <reaction evidence="5 6">
        <text>2-deoxy-D-ribose 5-phosphate = D-glyceraldehyde 3-phosphate + acetaldehyde</text>
        <dbReference type="Rhea" id="RHEA:12821"/>
        <dbReference type="ChEBI" id="CHEBI:15343"/>
        <dbReference type="ChEBI" id="CHEBI:59776"/>
        <dbReference type="ChEBI" id="CHEBI:62877"/>
        <dbReference type="EC" id="4.1.2.4"/>
    </reaction>
</comment>
<evidence type="ECO:0000313" key="8">
    <source>
        <dbReference type="Proteomes" id="UP001209885"/>
    </source>
</evidence>
<dbReference type="InterPro" id="IPR028581">
    <property type="entry name" value="DeoC_typeI"/>
</dbReference>
<dbReference type="InterPro" id="IPR011343">
    <property type="entry name" value="DeoC"/>
</dbReference>
<dbReference type="InterPro" id="IPR002915">
    <property type="entry name" value="DeoC/FbaB/LacD_aldolase"/>
</dbReference>
<dbReference type="EMBL" id="JAPFQN010000006">
    <property type="protein sequence ID" value="MCX2744480.1"/>
    <property type="molecule type" value="Genomic_DNA"/>
</dbReference>